<keyword evidence="2" id="KW-1185">Reference proteome</keyword>
<dbReference type="Proteomes" id="UP000597338">
    <property type="component" value="Unassembled WGS sequence"/>
</dbReference>
<accession>A0ABQ1L5H8</accession>
<organism evidence="1 2">
    <name type="scientific">Parapedobacter defluvii</name>
    <dbReference type="NCBI Taxonomy" id="2045106"/>
    <lineage>
        <taxon>Bacteria</taxon>
        <taxon>Pseudomonadati</taxon>
        <taxon>Bacteroidota</taxon>
        <taxon>Sphingobacteriia</taxon>
        <taxon>Sphingobacteriales</taxon>
        <taxon>Sphingobacteriaceae</taxon>
        <taxon>Parapedobacter</taxon>
    </lineage>
</organism>
<dbReference type="Pfam" id="PF13481">
    <property type="entry name" value="AAA_25"/>
    <property type="match status" value="1"/>
</dbReference>
<name>A0ABQ1L5H8_9SPHI</name>
<sequence>MKTIPNPSVCSPKDTKKSPFLNPNALAELTSSGLDEHEDKTSYTAMELLESGDDELPMLVEGLIPKTGLFALVGTSDVGKSLLMRQLAISVARDEVFLGFALNATHNRVIIVNTEDDKKAITSLLSKQVKDDRVGMDNIRFEFETDNLISRLNQWLTESPADLIIIDTWGDTFEHNLNDSSKIRQDLQKYRRLANRHGVAVGFLHHTGKRTQNNGYSKDNVLGGQAFEAKNRLILELRQRNDDPNVRYLSILKGNYIRAERKYMSMELRFHPDSLTFSNTGAVCSVRSAYNYPNSNKGKPNATYDPSILTKKEHQRKLEEIFEANSKMKRGALWEGLAETYGNIGGKKIERLFNYLLDDLQLIGKHGKDKSPNAYYYLTTDHLTNHGNQSGNE</sequence>
<dbReference type="RefSeq" id="WP_188747653.1">
    <property type="nucleotide sequence ID" value="NZ_BMIK01000002.1"/>
</dbReference>
<evidence type="ECO:0000313" key="1">
    <source>
        <dbReference type="EMBL" id="GGC18272.1"/>
    </source>
</evidence>
<evidence type="ECO:0000313" key="2">
    <source>
        <dbReference type="Proteomes" id="UP000597338"/>
    </source>
</evidence>
<comment type="caution">
    <text evidence="1">The sequence shown here is derived from an EMBL/GenBank/DDBJ whole genome shotgun (WGS) entry which is preliminary data.</text>
</comment>
<dbReference type="InterPro" id="IPR027417">
    <property type="entry name" value="P-loop_NTPase"/>
</dbReference>
<dbReference type="EMBL" id="BMIK01000002">
    <property type="protein sequence ID" value="GGC18272.1"/>
    <property type="molecule type" value="Genomic_DNA"/>
</dbReference>
<reference evidence="2" key="1">
    <citation type="journal article" date="2019" name="Int. J. Syst. Evol. Microbiol.">
        <title>The Global Catalogue of Microorganisms (GCM) 10K type strain sequencing project: providing services to taxonomists for standard genome sequencing and annotation.</title>
        <authorList>
            <consortium name="The Broad Institute Genomics Platform"/>
            <consortium name="The Broad Institute Genome Sequencing Center for Infectious Disease"/>
            <person name="Wu L."/>
            <person name="Ma J."/>
        </authorList>
    </citation>
    <scope>NUCLEOTIDE SEQUENCE [LARGE SCALE GENOMIC DNA]</scope>
    <source>
        <strain evidence="2">CGMCC 1.15342</strain>
    </source>
</reference>
<dbReference type="SUPFAM" id="SSF52540">
    <property type="entry name" value="P-loop containing nucleoside triphosphate hydrolases"/>
    <property type="match status" value="1"/>
</dbReference>
<evidence type="ECO:0008006" key="3">
    <source>
        <dbReference type="Google" id="ProtNLM"/>
    </source>
</evidence>
<gene>
    <name evidence="1" type="ORF">GCM10011386_07710</name>
</gene>
<protein>
    <recommendedName>
        <fullName evidence="3">AAA domain-containing protein</fullName>
    </recommendedName>
</protein>
<proteinExistence type="predicted"/>
<dbReference type="Gene3D" id="3.40.50.300">
    <property type="entry name" value="P-loop containing nucleotide triphosphate hydrolases"/>
    <property type="match status" value="1"/>
</dbReference>